<accession>A0A7S4LGQ7</accession>
<reference evidence="2" key="1">
    <citation type="submission" date="2021-01" db="EMBL/GenBank/DDBJ databases">
        <authorList>
            <person name="Corre E."/>
            <person name="Pelletier E."/>
            <person name="Niang G."/>
            <person name="Scheremetjew M."/>
            <person name="Finn R."/>
            <person name="Kale V."/>
            <person name="Holt S."/>
            <person name="Cochrane G."/>
            <person name="Meng A."/>
            <person name="Brown T."/>
            <person name="Cohen L."/>
        </authorList>
    </citation>
    <scope>NUCLEOTIDE SEQUENCE</scope>
    <source>
        <strain evidence="2">CCMP1594</strain>
    </source>
</reference>
<name>A0A7S4LGQ7_9EUGL</name>
<evidence type="ECO:0000313" key="2">
    <source>
        <dbReference type="EMBL" id="CAE0828027.1"/>
    </source>
</evidence>
<protein>
    <submittedName>
        <fullName evidence="2">Uncharacterized protein</fullName>
    </submittedName>
</protein>
<sequence length="116" mass="12975">MTISPDSMPRQAVRDPQYDRKECTRNIPKPHPYQNSATKSSSPALFNFFLPHALPSDGTRSGGLYAICLCAAQFDSPTPQFQSIHQLTSEWDDSQRVVGLQSQPKCCCQQEQLSQT</sequence>
<feature type="region of interest" description="Disordered" evidence="1">
    <location>
        <begin position="1"/>
        <end position="40"/>
    </location>
</feature>
<gene>
    <name evidence="2" type="ORF">EGYM00163_LOCUS39290</name>
</gene>
<feature type="compositionally biased region" description="Basic and acidic residues" evidence="1">
    <location>
        <begin position="12"/>
        <end position="24"/>
    </location>
</feature>
<proteinExistence type="predicted"/>
<evidence type="ECO:0000256" key="1">
    <source>
        <dbReference type="SAM" id="MobiDB-lite"/>
    </source>
</evidence>
<organism evidence="2">
    <name type="scientific">Eutreptiella gymnastica</name>
    <dbReference type="NCBI Taxonomy" id="73025"/>
    <lineage>
        <taxon>Eukaryota</taxon>
        <taxon>Discoba</taxon>
        <taxon>Euglenozoa</taxon>
        <taxon>Euglenida</taxon>
        <taxon>Spirocuta</taxon>
        <taxon>Euglenophyceae</taxon>
        <taxon>Eutreptiales</taxon>
        <taxon>Eutreptiaceae</taxon>
        <taxon>Eutreptiella</taxon>
    </lineage>
</organism>
<dbReference type="AlphaFoldDB" id="A0A7S4LGQ7"/>
<dbReference type="EMBL" id="HBJA01113914">
    <property type="protein sequence ID" value="CAE0828027.1"/>
    <property type="molecule type" value="Transcribed_RNA"/>
</dbReference>